<protein>
    <submittedName>
        <fullName evidence="2">Maleylpyruvate isomerase N-terminal domain-containing protein</fullName>
    </submittedName>
</protein>
<evidence type="ECO:0000313" key="2">
    <source>
        <dbReference type="EMBL" id="MFC6088646.1"/>
    </source>
</evidence>
<sequence length="191" mass="20029">MDAKDVTEVAAHCAAFLDGVVEADWAAVVPGMGWTVAATAAHVSDCLLWYATDLAAGPVELSTAEVAVRPGSPPGELVRTLETFASVLASVVAAVPSGSLGWHPWGLADAAGFAAMACDEMLVHTHDVGRGLAVAFEPPPRYAEKVVARLFPDAPTGHDPVDTLLWANGRVPLAGLPRREGWRWRCAPLDS</sequence>
<proteinExistence type="predicted"/>
<keyword evidence="3" id="KW-1185">Reference proteome</keyword>
<accession>A0ABW1P091</accession>
<evidence type="ECO:0000313" key="3">
    <source>
        <dbReference type="Proteomes" id="UP001596220"/>
    </source>
</evidence>
<dbReference type="EMBL" id="JBHSQO010000003">
    <property type="protein sequence ID" value="MFC6088646.1"/>
    <property type="molecule type" value="Genomic_DNA"/>
</dbReference>
<organism evidence="2 3">
    <name type="scientific">Saccharothrix lopnurensis</name>
    <dbReference type="NCBI Taxonomy" id="1670621"/>
    <lineage>
        <taxon>Bacteria</taxon>
        <taxon>Bacillati</taxon>
        <taxon>Actinomycetota</taxon>
        <taxon>Actinomycetes</taxon>
        <taxon>Pseudonocardiales</taxon>
        <taxon>Pseudonocardiaceae</taxon>
        <taxon>Saccharothrix</taxon>
    </lineage>
</organism>
<dbReference type="RefSeq" id="WP_380633302.1">
    <property type="nucleotide sequence ID" value="NZ_JBHSQO010000003.1"/>
</dbReference>
<dbReference type="Pfam" id="PF11716">
    <property type="entry name" value="MDMPI_N"/>
    <property type="match status" value="1"/>
</dbReference>
<comment type="caution">
    <text evidence="2">The sequence shown here is derived from an EMBL/GenBank/DDBJ whole genome shotgun (WGS) entry which is preliminary data.</text>
</comment>
<keyword evidence="2" id="KW-0413">Isomerase</keyword>
<dbReference type="Gene3D" id="1.20.120.450">
    <property type="entry name" value="dinb family like domain"/>
    <property type="match status" value="1"/>
</dbReference>
<evidence type="ECO:0000259" key="1">
    <source>
        <dbReference type="Pfam" id="PF11716"/>
    </source>
</evidence>
<name>A0ABW1P091_9PSEU</name>
<dbReference type="GO" id="GO:0016853">
    <property type="term" value="F:isomerase activity"/>
    <property type="evidence" value="ECO:0007669"/>
    <property type="project" value="UniProtKB-KW"/>
</dbReference>
<dbReference type="InterPro" id="IPR034660">
    <property type="entry name" value="DinB/YfiT-like"/>
</dbReference>
<dbReference type="InterPro" id="IPR024344">
    <property type="entry name" value="MDMPI_metal-binding"/>
</dbReference>
<gene>
    <name evidence="2" type="ORF">ACFP3R_05130</name>
</gene>
<dbReference type="SUPFAM" id="SSF109854">
    <property type="entry name" value="DinB/YfiT-like putative metalloenzymes"/>
    <property type="match status" value="1"/>
</dbReference>
<feature type="domain" description="Mycothiol-dependent maleylpyruvate isomerase metal-binding" evidence="1">
    <location>
        <begin position="8"/>
        <end position="128"/>
    </location>
</feature>
<reference evidence="3" key="1">
    <citation type="journal article" date="2019" name="Int. J. Syst. Evol. Microbiol.">
        <title>The Global Catalogue of Microorganisms (GCM) 10K type strain sequencing project: providing services to taxonomists for standard genome sequencing and annotation.</title>
        <authorList>
            <consortium name="The Broad Institute Genomics Platform"/>
            <consortium name="The Broad Institute Genome Sequencing Center for Infectious Disease"/>
            <person name="Wu L."/>
            <person name="Ma J."/>
        </authorList>
    </citation>
    <scope>NUCLEOTIDE SEQUENCE [LARGE SCALE GENOMIC DNA]</scope>
    <source>
        <strain evidence="3">CGMCC 4.7246</strain>
    </source>
</reference>
<dbReference type="Proteomes" id="UP001596220">
    <property type="component" value="Unassembled WGS sequence"/>
</dbReference>